<dbReference type="CDD" id="cd07709">
    <property type="entry name" value="flavodiiron_proteins_MBL-fold"/>
    <property type="match status" value="1"/>
</dbReference>
<keyword evidence="7" id="KW-1185">Reference proteome</keyword>
<dbReference type="OrthoDB" id="9807946at2"/>
<evidence type="ECO:0000256" key="4">
    <source>
        <dbReference type="ARBA" id="ARBA00022982"/>
    </source>
</evidence>
<evidence type="ECO:0000256" key="1">
    <source>
        <dbReference type="ARBA" id="ARBA00001962"/>
    </source>
</evidence>
<reference evidence="6 7" key="1">
    <citation type="submission" date="2019-09" db="EMBL/GenBank/DDBJ databases">
        <authorList>
            <person name="Valk L.C."/>
        </authorList>
    </citation>
    <scope>NUCLEOTIDE SEQUENCE [LARGE SCALE GENOMIC DNA]</scope>
    <source>
        <strain evidence="6">GalUA</strain>
    </source>
</reference>
<comment type="similarity">
    <text evidence="2">In the N-terminal section; belongs to the zinc metallo-hydrolase group 3 family.</text>
</comment>
<dbReference type="PANTHER" id="PTHR32145">
    <property type="entry name" value="DIFLAVIN FLAVOPROTEIN A 2-RELATED"/>
    <property type="match status" value="1"/>
</dbReference>
<dbReference type="SUPFAM" id="SSF56281">
    <property type="entry name" value="Metallo-hydrolase/oxidoreductase"/>
    <property type="match status" value="1"/>
</dbReference>
<dbReference type="InterPro" id="IPR051285">
    <property type="entry name" value="NADH_oxidoreductase_modular"/>
</dbReference>
<evidence type="ECO:0000259" key="5">
    <source>
        <dbReference type="PROSITE" id="PS50902"/>
    </source>
</evidence>
<dbReference type="PROSITE" id="PS50902">
    <property type="entry name" value="FLAVODOXIN_LIKE"/>
    <property type="match status" value="1"/>
</dbReference>
<feature type="domain" description="Flavodoxin-like" evidence="5">
    <location>
        <begin position="252"/>
        <end position="390"/>
    </location>
</feature>
<dbReference type="EMBL" id="WAGX01000005">
    <property type="protein sequence ID" value="KAB1437430.1"/>
    <property type="molecule type" value="Genomic_DNA"/>
</dbReference>
<evidence type="ECO:0000313" key="6">
    <source>
        <dbReference type="EMBL" id="KAB1437430.1"/>
    </source>
</evidence>
<keyword evidence="3" id="KW-0813">Transport</keyword>
<proteinExistence type="inferred from homology"/>
<dbReference type="AlphaFoldDB" id="A0A7V7UB58"/>
<evidence type="ECO:0000313" key="7">
    <source>
        <dbReference type="Proteomes" id="UP000461768"/>
    </source>
</evidence>
<dbReference type="InterPro" id="IPR001279">
    <property type="entry name" value="Metallo-B-lactamas"/>
</dbReference>
<gene>
    <name evidence="6" type="ORF">F7O84_07395</name>
</gene>
<name>A0A7V7UB58_9FIRM</name>
<organism evidence="6 7">
    <name type="scientific">Candidatus Galacturonatibacter soehngenii</name>
    <dbReference type="NCBI Taxonomy" id="2307010"/>
    <lineage>
        <taxon>Bacteria</taxon>
        <taxon>Bacillati</taxon>
        <taxon>Bacillota</taxon>
        <taxon>Clostridia</taxon>
        <taxon>Lachnospirales</taxon>
        <taxon>Lachnospiraceae</taxon>
        <taxon>Candidatus Galacturonatibacter</taxon>
    </lineage>
</organism>
<dbReference type="PIRSF" id="PIRSF005243">
    <property type="entry name" value="ROO"/>
    <property type="match status" value="1"/>
</dbReference>
<accession>A0A7V7UB58</accession>
<dbReference type="InterPro" id="IPR008254">
    <property type="entry name" value="Flavodoxin/NO_synth"/>
</dbReference>
<dbReference type="GO" id="GO:0010181">
    <property type="term" value="F:FMN binding"/>
    <property type="evidence" value="ECO:0007669"/>
    <property type="project" value="InterPro"/>
</dbReference>
<dbReference type="Gene3D" id="3.60.15.10">
    <property type="entry name" value="Ribonuclease Z/Hydroxyacylglutathione hydrolase-like"/>
    <property type="match status" value="1"/>
</dbReference>
<dbReference type="Proteomes" id="UP000461768">
    <property type="component" value="Unassembled WGS sequence"/>
</dbReference>
<dbReference type="PANTHER" id="PTHR32145:SF20">
    <property type="entry name" value="FLAVOPROTEIN"/>
    <property type="match status" value="1"/>
</dbReference>
<reference evidence="6 7" key="2">
    <citation type="submission" date="2020-02" db="EMBL/GenBank/DDBJ databases">
        <title>Candidatus Galacturonibacter soehngenii shows hetero-acetogenic catabolism of galacturonic acid but lacks a canonical carbon monoxide dehydrogenase/acetyl-CoA synthase complex.</title>
        <authorList>
            <person name="Diender M."/>
            <person name="Stouten G.R."/>
            <person name="Petersen J.F."/>
            <person name="Nielsen P.H."/>
            <person name="Dueholm M.S."/>
            <person name="Pronk J.T."/>
            <person name="Van Loosdrecht M.C.M."/>
        </authorList>
    </citation>
    <scope>NUCLEOTIDE SEQUENCE [LARGE SCALE GENOMIC DNA]</scope>
    <source>
        <strain evidence="6">GalUA</strain>
    </source>
</reference>
<dbReference type="GO" id="GO:0016651">
    <property type="term" value="F:oxidoreductase activity, acting on NAD(P)H"/>
    <property type="evidence" value="ECO:0007669"/>
    <property type="project" value="UniProtKB-ARBA"/>
</dbReference>
<comment type="cofactor">
    <cofactor evidence="1">
        <name>Fe cation</name>
        <dbReference type="ChEBI" id="CHEBI:24875"/>
    </cofactor>
</comment>
<evidence type="ECO:0000256" key="3">
    <source>
        <dbReference type="ARBA" id="ARBA00022448"/>
    </source>
</evidence>
<dbReference type="GO" id="GO:0046872">
    <property type="term" value="F:metal ion binding"/>
    <property type="evidence" value="ECO:0007669"/>
    <property type="project" value="InterPro"/>
</dbReference>
<dbReference type="Gene3D" id="3.40.50.360">
    <property type="match status" value="1"/>
</dbReference>
<sequence length="390" mass="44559">MSNRSGSKVSKITESIYYVGCNDKDLDLFEGQYLIPNGVSYNSYVIIDEKVAIMDTVDKRVTDEWLHNLEETLQGRTIDYLIVSHMEPDHAANIKNLVEKYPKLQVVGNVKTFNLISQFFHMDLEGKKIIVKEGDTLNLGRHTLQFIMAPMVHWPEVMVTYEQSEKVLFTADAFGKFGTLDIEDDWVEEARRYYFNIVGKYGAPVQALLKKVCGLEISMICSLHGPVLKENLKYYVDKYNTWSKYEAEEEGILIAYASIYGNTADAAIKMGKLLEEQGKKVIVIDLARTDKSRALQYAFQYSKMIVAASSYDASVFPCMHEFLLRLQHKNYQNRKVAIIENGSWAPTAGKTMKDILVTMKNVEIVEPSILIKSTMNEENVKQMEELAKQF</sequence>
<dbReference type="SUPFAM" id="SSF52218">
    <property type="entry name" value="Flavoproteins"/>
    <property type="match status" value="1"/>
</dbReference>
<dbReference type="SMART" id="SM00849">
    <property type="entry name" value="Lactamase_B"/>
    <property type="match status" value="1"/>
</dbReference>
<dbReference type="InterPro" id="IPR045761">
    <property type="entry name" value="ODP_dom"/>
</dbReference>
<keyword evidence="4" id="KW-0249">Electron transport</keyword>
<protein>
    <submittedName>
        <fullName evidence="6">FprA family A-type flavoprotein</fullName>
    </submittedName>
</protein>
<dbReference type="InterPro" id="IPR029039">
    <property type="entry name" value="Flavoprotein-like_sf"/>
</dbReference>
<comment type="caution">
    <text evidence="6">The sequence shown here is derived from an EMBL/GenBank/DDBJ whole genome shotgun (WGS) entry which is preliminary data.</text>
</comment>
<dbReference type="GO" id="GO:0009055">
    <property type="term" value="F:electron transfer activity"/>
    <property type="evidence" value="ECO:0007669"/>
    <property type="project" value="InterPro"/>
</dbReference>
<dbReference type="InterPro" id="IPR016440">
    <property type="entry name" value="Rubredoxin-O_OxRdtase"/>
</dbReference>
<evidence type="ECO:0000256" key="2">
    <source>
        <dbReference type="ARBA" id="ARBA00007121"/>
    </source>
</evidence>
<dbReference type="RefSeq" id="WP_151143781.1">
    <property type="nucleotide sequence ID" value="NZ_WAGX01000005.1"/>
</dbReference>
<dbReference type="Pfam" id="PF19583">
    <property type="entry name" value="ODP"/>
    <property type="match status" value="1"/>
</dbReference>
<dbReference type="InterPro" id="IPR036866">
    <property type="entry name" value="RibonucZ/Hydroxyglut_hydro"/>
</dbReference>